<accession>A0ACC5R4Q9</accession>
<organism evidence="1 2">
    <name type="scientific">Taklimakanibacter albus</name>
    <dbReference type="NCBI Taxonomy" id="2800327"/>
    <lineage>
        <taxon>Bacteria</taxon>
        <taxon>Pseudomonadati</taxon>
        <taxon>Pseudomonadota</taxon>
        <taxon>Alphaproteobacteria</taxon>
        <taxon>Hyphomicrobiales</taxon>
        <taxon>Aestuariivirgaceae</taxon>
        <taxon>Taklimakanibacter</taxon>
    </lineage>
</organism>
<reference evidence="1" key="1">
    <citation type="submission" date="2021-01" db="EMBL/GenBank/DDBJ databases">
        <authorList>
            <person name="Sun Q."/>
        </authorList>
    </citation>
    <scope>NUCLEOTIDE SEQUENCE</scope>
    <source>
        <strain evidence="1">YIM B02566</strain>
    </source>
</reference>
<proteinExistence type="predicted"/>
<keyword evidence="2" id="KW-1185">Reference proteome</keyword>
<comment type="caution">
    <text evidence="1">The sequence shown here is derived from an EMBL/GenBank/DDBJ whole genome shotgun (WGS) entry which is preliminary data.</text>
</comment>
<keyword evidence="1" id="KW-0808">Transferase</keyword>
<evidence type="ECO:0000313" key="1">
    <source>
        <dbReference type="EMBL" id="MBK1867626.1"/>
    </source>
</evidence>
<dbReference type="EMBL" id="JAENHL010000007">
    <property type="protein sequence ID" value="MBK1867626.1"/>
    <property type="molecule type" value="Genomic_DNA"/>
</dbReference>
<protein>
    <submittedName>
        <fullName evidence="1">Aminotransferase class IV</fullName>
    </submittedName>
</protein>
<sequence length="311" mass="34114">MTQEFKIDPRNENILISVNGELLPRAKAVVSVFDSGFILGDGVWEGLRLHDGGIAFLREHIERLYEGAKAIFMDIGLTPDELVARLFACLDANRMTDGVHIRLMVTRGVKATPYQDPRATISPATIVIIPEWKSPKPEVVAKGLKLHTVNVRRGAPDVQDQKLNSHSKLNCITACVQAMNAGADEALMLDPLGFVATCNSTHFFIVRRGEVWTSSGQYCIPGITRSAVIRACRENGIAVFEKQFSLYDVYGADEAFVTGTFAGLVPVREIDGRIVAHPLAPKGDWTGIGPMTERLTGLYKALAKREAKRAL</sequence>
<gene>
    <name evidence="1" type="ORF">JHL16_14810</name>
</gene>
<name>A0ACC5R4Q9_9HYPH</name>
<evidence type="ECO:0000313" key="2">
    <source>
        <dbReference type="Proteomes" id="UP000616151"/>
    </source>
</evidence>
<dbReference type="Proteomes" id="UP000616151">
    <property type="component" value="Unassembled WGS sequence"/>
</dbReference>
<keyword evidence="1" id="KW-0032">Aminotransferase</keyword>